<proteinExistence type="predicted"/>
<dbReference type="AlphaFoldDB" id="A0AAN9ENG7"/>
<evidence type="ECO:0000313" key="1">
    <source>
        <dbReference type="EMBL" id="KAK7260807.1"/>
    </source>
</evidence>
<sequence length="76" mass="8413">MFKGIHAMLPSSFTLNSDPVRHSKITIQHGIAMTELVPFCWLVSKSRFATPKGRDPVVIRMSAMGCAWLGRSLAIL</sequence>
<dbReference type="Proteomes" id="UP001372338">
    <property type="component" value="Unassembled WGS sequence"/>
</dbReference>
<name>A0AAN9ENG7_CROPI</name>
<keyword evidence="2" id="KW-1185">Reference proteome</keyword>
<gene>
    <name evidence="1" type="ORF">RIF29_27105</name>
</gene>
<comment type="caution">
    <text evidence="1">The sequence shown here is derived from an EMBL/GenBank/DDBJ whole genome shotgun (WGS) entry which is preliminary data.</text>
</comment>
<accession>A0AAN9ENG7</accession>
<reference evidence="1 2" key="1">
    <citation type="submission" date="2024-01" db="EMBL/GenBank/DDBJ databases">
        <title>The genomes of 5 underutilized Papilionoideae crops provide insights into root nodulation and disease resistanc.</title>
        <authorList>
            <person name="Yuan L."/>
        </authorList>
    </citation>
    <scope>NUCLEOTIDE SEQUENCE [LARGE SCALE GENOMIC DNA]</scope>
    <source>
        <strain evidence="1">ZHUSHIDOU_FW_LH</strain>
        <tissue evidence="1">Leaf</tissue>
    </source>
</reference>
<organism evidence="1 2">
    <name type="scientific">Crotalaria pallida</name>
    <name type="common">Smooth rattlebox</name>
    <name type="synonym">Crotalaria striata</name>
    <dbReference type="NCBI Taxonomy" id="3830"/>
    <lineage>
        <taxon>Eukaryota</taxon>
        <taxon>Viridiplantae</taxon>
        <taxon>Streptophyta</taxon>
        <taxon>Embryophyta</taxon>
        <taxon>Tracheophyta</taxon>
        <taxon>Spermatophyta</taxon>
        <taxon>Magnoliopsida</taxon>
        <taxon>eudicotyledons</taxon>
        <taxon>Gunneridae</taxon>
        <taxon>Pentapetalae</taxon>
        <taxon>rosids</taxon>
        <taxon>fabids</taxon>
        <taxon>Fabales</taxon>
        <taxon>Fabaceae</taxon>
        <taxon>Papilionoideae</taxon>
        <taxon>50 kb inversion clade</taxon>
        <taxon>genistoids sensu lato</taxon>
        <taxon>core genistoids</taxon>
        <taxon>Crotalarieae</taxon>
        <taxon>Crotalaria</taxon>
    </lineage>
</organism>
<evidence type="ECO:0000313" key="2">
    <source>
        <dbReference type="Proteomes" id="UP001372338"/>
    </source>
</evidence>
<protein>
    <submittedName>
        <fullName evidence="1">Uncharacterized protein</fullName>
    </submittedName>
</protein>
<dbReference type="EMBL" id="JAYWIO010000005">
    <property type="protein sequence ID" value="KAK7260807.1"/>
    <property type="molecule type" value="Genomic_DNA"/>
</dbReference>